<protein>
    <recommendedName>
        <fullName evidence="1">HNH nuclease domain-containing protein</fullName>
    </recommendedName>
</protein>
<name>A0A507EHB7_9FUNG</name>
<accession>A0A507EHB7</accession>
<dbReference type="InterPro" id="IPR003615">
    <property type="entry name" value="HNH_nuc"/>
</dbReference>
<dbReference type="OrthoDB" id="2153658at2759"/>
<gene>
    <name evidence="2" type="ORF">CcCBS67573_g08621</name>
</gene>
<feature type="domain" description="HNH nuclease" evidence="1">
    <location>
        <begin position="279"/>
        <end position="346"/>
    </location>
</feature>
<evidence type="ECO:0000259" key="1">
    <source>
        <dbReference type="Pfam" id="PF13391"/>
    </source>
</evidence>
<evidence type="ECO:0000313" key="3">
    <source>
        <dbReference type="Proteomes" id="UP000320333"/>
    </source>
</evidence>
<comment type="caution">
    <text evidence="2">The sequence shown here is derived from an EMBL/GenBank/DDBJ whole genome shotgun (WGS) entry which is preliminary data.</text>
</comment>
<organism evidence="2 3">
    <name type="scientific">Chytriomyces confervae</name>
    <dbReference type="NCBI Taxonomy" id="246404"/>
    <lineage>
        <taxon>Eukaryota</taxon>
        <taxon>Fungi</taxon>
        <taxon>Fungi incertae sedis</taxon>
        <taxon>Chytridiomycota</taxon>
        <taxon>Chytridiomycota incertae sedis</taxon>
        <taxon>Chytridiomycetes</taxon>
        <taxon>Chytridiales</taxon>
        <taxon>Chytriomycetaceae</taxon>
        <taxon>Chytriomyces</taxon>
    </lineage>
</organism>
<sequence length="430" mass="47825">MNQGFWVQYQTNQPVKIKTHQFTNATGLWVQTLFNVADIIEAATLGATRRLIRLSEDFGELTLHAVVDGVEGPALKANLPLSALSTGLTAETALIIKSHKELTAAAPPRLRLSDVSLNTANFNYSSVIAIYNSKEPPSRIISVPSGPKGRPWDRIFLFLQVVCGYFEVSNYTLKRKVNGQYVTIPVNLNSGNLFPGDYFIIPNGCDDLMVGGVGFPIVPTSSLKRKWNLGSPSSPSISKKPWDEVFAADDGESVTASDSEPDEELAQFRESVITRDSHCVVTREYSVVDAVHILAHSWWEDSVKESLPLDIRHTVSSHGGINNVRNGILLRRDLATSFDDGKFSFVFREGHFYFIAITTDHLDLDGVQLDENLRQRADGSCWWSVERYPHPELVEFHLRNSVFKHMRGSACETEDSDSESDVAKELLIGV</sequence>
<keyword evidence="3" id="KW-1185">Reference proteome</keyword>
<dbReference type="Proteomes" id="UP000320333">
    <property type="component" value="Unassembled WGS sequence"/>
</dbReference>
<dbReference type="EMBL" id="QEAP01000594">
    <property type="protein sequence ID" value="TPX63639.1"/>
    <property type="molecule type" value="Genomic_DNA"/>
</dbReference>
<evidence type="ECO:0000313" key="2">
    <source>
        <dbReference type="EMBL" id="TPX63639.1"/>
    </source>
</evidence>
<dbReference type="AlphaFoldDB" id="A0A507EHB7"/>
<dbReference type="Pfam" id="PF13391">
    <property type="entry name" value="HNH_2"/>
    <property type="match status" value="1"/>
</dbReference>
<proteinExistence type="predicted"/>
<reference evidence="2 3" key="1">
    <citation type="journal article" date="2019" name="Sci. Rep.">
        <title>Comparative genomics of chytrid fungi reveal insights into the obligate biotrophic and pathogenic lifestyle of Synchytrium endobioticum.</title>
        <authorList>
            <person name="van de Vossenberg B.T.L.H."/>
            <person name="Warris S."/>
            <person name="Nguyen H.D.T."/>
            <person name="van Gent-Pelzer M.P.E."/>
            <person name="Joly D.L."/>
            <person name="van de Geest H.C."/>
            <person name="Bonants P.J.M."/>
            <person name="Smith D.S."/>
            <person name="Levesque C.A."/>
            <person name="van der Lee T.A.J."/>
        </authorList>
    </citation>
    <scope>NUCLEOTIDE SEQUENCE [LARGE SCALE GENOMIC DNA]</scope>
    <source>
        <strain evidence="2 3">CBS 675.73</strain>
    </source>
</reference>